<evidence type="ECO:0000256" key="7">
    <source>
        <dbReference type="ARBA" id="ARBA00022833"/>
    </source>
</evidence>
<comment type="caution">
    <text evidence="12">The sequence shown here is derived from an EMBL/GenBank/DDBJ whole genome shotgun (WGS) entry which is preliminary data.</text>
</comment>
<evidence type="ECO:0000256" key="5">
    <source>
        <dbReference type="ARBA" id="ARBA00022723"/>
    </source>
</evidence>
<dbReference type="Gene3D" id="1.10.1380.10">
    <property type="entry name" value="Neutral endopeptidase , domain2"/>
    <property type="match status" value="1"/>
</dbReference>
<evidence type="ECO:0000259" key="10">
    <source>
        <dbReference type="Pfam" id="PF01431"/>
    </source>
</evidence>
<dbReference type="GO" id="GO:0046872">
    <property type="term" value="F:metal ion binding"/>
    <property type="evidence" value="ECO:0007669"/>
    <property type="project" value="UniProtKB-KW"/>
</dbReference>
<reference evidence="12" key="1">
    <citation type="journal article" date="2023" name="Genome Biol. Evol.">
        <title>Long-read-based Genome Assembly of Drosophila gunungcola Reveals Fewer Chemosensory Genes in Flower-breeding Species.</title>
        <authorList>
            <person name="Negi A."/>
            <person name="Liao B.Y."/>
            <person name="Yeh S.D."/>
        </authorList>
    </citation>
    <scope>NUCLEOTIDE SEQUENCE</scope>
    <source>
        <strain evidence="12">Sukarami</strain>
    </source>
</reference>
<dbReference type="PROSITE" id="PS51885">
    <property type="entry name" value="NEPRILYSIN"/>
    <property type="match status" value="1"/>
</dbReference>
<dbReference type="InterPro" id="IPR018497">
    <property type="entry name" value="Peptidase_M13_C"/>
</dbReference>
<keyword evidence="13" id="KW-1185">Reference proteome</keyword>
<dbReference type="GO" id="GO:0004222">
    <property type="term" value="F:metalloendopeptidase activity"/>
    <property type="evidence" value="ECO:0007669"/>
    <property type="project" value="InterPro"/>
</dbReference>
<evidence type="ECO:0000256" key="9">
    <source>
        <dbReference type="SAM" id="SignalP"/>
    </source>
</evidence>
<evidence type="ECO:0000259" key="11">
    <source>
        <dbReference type="Pfam" id="PF05649"/>
    </source>
</evidence>
<dbReference type="CDD" id="cd08662">
    <property type="entry name" value="M13"/>
    <property type="match status" value="1"/>
</dbReference>
<feature type="domain" description="Peptidase M13 N-terminal" evidence="11">
    <location>
        <begin position="68"/>
        <end position="437"/>
    </location>
</feature>
<evidence type="ECO:0000313" key="12">
    <source>
        <dbReference type="EMBL" id="KAI8044964.1"/>
    </source>
</evidence>
<keyword evidence="5" id="KW-0479">Metal-binding</keyword>
<dbReference type="GO" id="GO:0005886">
    <property type="term" value="C:plasma membrane"/>
    <property type="evidence" value="ECO:0007669"/>
    <property type="project" value="UniProtKB-SubCell"/>
</dbReference>
<comment type="cofactor">
    <cofactor evidence="1">
        <name>Zn(2+)</name>
        <dbReference type="ChEBI" id="CHEBI:29105"/>
    </cofactor>
</comment>
<evidence type="ECO:0000256" key="6">
    <source>
        <dbReference type="ARBA" id="ARBA00022801"/>
    </source>
</evidence>
<feature type="chain" id="PRO_5040327191" description="Neprilysin-2" evidence="9">
    <location>
        <begin position="27"/>
        <end position="720"/>
    </location>
</feature>
<sequence>MFSTSKRAQLSLFIVICLILLGQSEARSVGDESETQDQLENAITDETTEYLRSYGAKMKSYMNLSVAPCDDFYEYACGNWKNVNQPRQTVHKRSNLLDIVYTLADVTEQLMTRTQLAEALNVSGELLVAQRFYNACLTAVVYPLPAADPAYLSLIRSLGGFPAVDREAWNASSFSWFNMSAHLTNYGVAGLINEHLLTQYPFIPYFKLPELGFDHVVQTDNIANSSCRAYQLNEKRMRGYLQAFNLTEDNVSAVIAGVFDFWREALAINDKFEGNEDMCLVLSTMQEVPPFSQWSSYYDIVWTGLDFQRGDPSHSADSGYCDYYYTELDKVCARHQEAVANYLAMLLLYRMDAKLKEEKYHKEHCLTTVHFTMAHLFNKLYMAEYFSEETHAEISDMVKELRKALRQTLESVEWLDTETRREALLKEASITPQIGSYKDAELADTLIRQIANLSVVEDNFAQSMINLRQLGTSLRRYNGLHFEQIANDSKPLDLIVGMQVNAFYYNLDNSMYVMAGILNPPAYHRSWPDSLKFGTLGYLVGHELTHGFDTVGSTFDSEGELRNWWSRKSGTVFHERAQCYVDHFSNYLIPEINHKINGNGTKDENIADAGGLRESLAAYRSHMKQLQRSAGENNETLAPQRNEQMPGLDVSPEQLFFLGFAQLWCAAYEEEHYWEELTQEHTIDKYRVLGAVSNNEDFAEVYNCPLGSAMHPKAETCRVW</sequence>
<evidence type="ECO:0000256" key="4">
    <source>
        <dbReference type="ARBA" id="ARBA00022670"/>
    </source>
</evidence>
<evidence type="ECO:0000256" key="8">
    <source>
        <dbReference type="ARBA" id="ARBA00023049"/>
    </source>
</evidence>
<dbReference type="PRINTS" id="PR00786">
    <property type="entry name" value="NEPRILYSIN"/>
</dbReference>
<dbReference type="EMBL" id="JAMKOV010000001">
    <property type="protein sequence ID" value="KAI8044964.1"/>
    <property type="molecule type" value="Genomic_DNA"/>
</dbReference>
<dbReference type="PANTHER" id="PTHR11733:SF241">
    <property type="entry name" value="GH26575P-RELATED"/>
    <property type="match status" value="1"/>
</dbReference>
<dbReference type="InterPro" id="IPR024079">
    <property type="entry name" value="MetalloPept_cat_dom_sf"/>
</dbReference>
<comment type="similarity">
    <text evidence="3">Belongs to the peptidase M13 family.</text>
</comment>
<keyword evidence="7" id="KW-0862">Zinc</keyword>
<evidence type="ECO:0000256" key="3">
    <source>
        <dbReference type="ARBA" id="ARBA00007357"/>
    </source>
</evidence>
<keyword evidence="6" id="KW-0378">Hydrolase</keyword>
<dbReference type="OrthoDB" id="6475849at2759"/>
<dbReference type="InterPro" id="IPR042089">
    <property type="entry name" value="Peptidase_M13_dom_2"/>
</dbReference>
<dbReference type="SUPFAM" id="SSF55486">
    <property type="entry name" value="Metalloproteases ('zincins'), catalytic domain"/>
    <property type="match status" value="1"/>
</dbReference>
<gene>
    <name evidence="12" type="ORF">M5D96_001141</name>
</gene>
<proteinExistence type="inferred from homology"/>
<feature type="signal peptide" evidence="9">
    <location>
        <begin position="1"/>
        <end position="26"/>
    </location>
</feature>
<dbReference type="GO" id="GO:0016485">
    <property type="term" value="P:protein processing"/>
    <property type="evidence" value="ECO:0007669"/>
    <property type="project" value="TreeGrafter"/>
</dbReference>
<keyword evidence="8" id="KW-0482">Metalloprotease</keyword>
<evidence type="ECO:0000313" key="13">
    <source>
        <dbReference type="Proteomes" id="UP001059596"/>
    </source>
</evidence>
<dbReference type="Proteomes" id="UP001059596">
    <property type="component" value="Chromosome 3R"/>
</dbReference>
<evidence type="ECO:0008006" key="14">
    <source>
        <dbReference type="Google" id="ProtNLM"/>
    </source>
</evidence>
<keyword evidence="4" id="KW-0645">Protease</keyword>
<comment type="subcellular location">
    <subcellularLocation>
        <location evidence="2">Cell membrane</location>
        <topology evidence="2">Single-pass type II membrane protein</topology>
    </subcellularLocation>
</comment>
<dbReference type="Pfam" id="PF01431">
    <property type="entry name" value="Peptidase_M13"/>
    <property type="match status" value="1"/>
</dbReference>
<dbReference type="Pfam" id="PF05649">
    <property type="entry name" value="Peptidase_M13_N"/>
    <property type="match status" value="1"/>
</dbReference>
<evidence type="ECO:0000256" key="2">
    <source>
        <dbReference type="ARBA" id="ARBA00004401"/>
    </source>
</evidence>
<dbReference type="InterPro" id="IPR000718">
    <property type="entry name" value="Peptidase_M13"/>
</dbReference>
<dbReference type="Gene3D" id="3.40.390.10">
    <property type="entry name" value="Collagenase (Catalytic Domain)"/>
    <property type="match status" value="1"/>
</dbReference>
<dbReference type="PANTHER" id="PTHR11733">
    <property type="entry name" value="ZINC METALLOPROTEASE FAMILY M13 NEPRILYSIN-RELATED"/>
    <property type="match status" value="1"/>
</dbReference>
<name>A0A9P9YXK3_9MUSC</name>
<protein>
    <recommendedName>
        <fullName evidence="14">Neprilysin-2</fullName>
    </recommendedName>
</protein>
<accession>A0A9P9YXK3</accession>
<keyword evidence="9" id="KW-0732">Signal</keyword>
<organism evidence="12 13">
    <name type="scientific">Drosophila gunungcola</name>
    <name type="common">fruit fly</name>
    <dbReference type="NCBI Taxonomy" id="103775"/>
    <lineage>
        <taxon>Eukaryota</taxon>
        <taxon>Metazoa</taxon>
        <taxon>Ecdysozoa</taxon>
        <taxon>Arthropoda</taxon>
        <taxon>Hexapoda</taxon>
        <taxon>Insecta</taxon>
        <taxon>Pterygota</taxon>
        <taxon>Neoptera</taxon>
        <taxon>Endopterygota</taxon>
        <taxon>Diptera</taxon>
        <taxon>Brachycera</taxon>
        <taxon>Muscomorpha</taxon>
        <taxon>Ephydroidea</taxon>
        <taxon>Drosophilidae</taxon>
        <taxon>Drosophila</taxon>
        <taxon>Sophophora</taxon>
    </lineage>
</organism>
<dbReference type="InterPro" id="IPR008753">
    <property type="entry name" value="Peptidase_M13_N"/>
</dbReference>
<dbReference type="AlphaFoldDB" id="A0A9P9YXK3"/>
<evidence type="ECO:0000256" key="1">
    <source>
        <dbReference type="ARBA" id="ARBA00001947"/>
    </source>
</evidence>
<feature type="domain" description="Peptidase M13 C-terminal" evidence="10">
    <location>
        <begin position="501"/>
        <end position="715"/>
    </location>
</feature>